<sequence>MAREALAVTGAAIGFVASGGNPQGALVGFNIGYGVGSYVDPVTIKAPGLNDAPIQTSRDGVPITLFWGLQYGHGNIIQKNPEEIVTETERVGKGGGTEVESQRRFRTFAIGIGQGPYGSIHEVTRIWENNKLVYDVRDTPAISAEETAAYAEGITIYTGDESQLPDTELESHWGTDETPAYRGLAYIVFNNKDLTDFGGSIPQFAFEVNGSKDYTITSRPYPVEAVDGITFSVDDLNDREFNVPIEGIDQTVTVTSISIAAPLVEHTVPTEGIEQTVTVPDITLRTLLNEYDITEGIDQTVTVTDITLAIDLVEYTYEPEGIDQTVTVTNITLI</sequence>
<comment type="caution">
    <text evidence="1">The sequence shown here is derived from an EMBL/GenBank/DDBJ whole genome shotgun (WGS) entry which is preliminary data.</text>
</comment>
<evidence type="ECO:0008006" key="3">
    <source>
        <dbReference type="Google" id="ProtNLM"/>
    </source>
</evidence>
<keyword evidence="2" id="KW-1185">Reference proteome</keyword>
<dbReference type="Proteomes" id="UP001359886">
    <property type="component" value="Unassembled WGS sequence"/>
</dbReference>
<proteinExistence type="predicted"/>
<dbReference type="EMBL" id="JAZHOG010000007">
    <property type="protein sequence ID" value="MEJ8568270.1"/>
    <property type="molecule type" value="Genomic_DNA"/>
</dbReference>
<organism evidence="1 2">
    <name type="scientific">Elongatibacter sediminis</name>
    <dbReference type="NCBI Taxonomy" id="3119006"/>
    <lineage>
        <taxon>Bacteria</taxon>
        <taxon>Pseudomonadati</taxon>
        <taxon>Pseudomonadota</taxon>
        <taxon>Gammaproteobacteria</taxon>
        <taxon>Chromatiales</taxon>
        <taxon>Wenzhouxiangellaceae</taxon>
        <taxon>Elongatibacter</taxon>
    </lineage>
</organism>
<gene>
    <name evidence="1" type="ORF">V3330_11595</name>
</gene>
<evidence type="ECO:0000313" key="1">
    <source>
        <dbReference type="EMBL" id="MEJ8568270.1"/>
    </source>
</evidence>
<name>A0AAW9R9M4_9GAMM</name>
<protein>
    <recommendedName>
        <fullName evidence="3">Tip attachment protein J domain-containing protein</fullName>
    </recommendedName>
</protein>
<reference evidence="1 2" key="1">
    <citation type="submission" date="2024-02" db="EMBL/GenBank/DDBJ databases">
        <title>A novel Wenzhouxiangellaceae bacterium, isolated from coastal sediments.</title>
        <authorList>
            <person name="Du Z.-J."/>
            <person name="Ye Y.-Q."/>
            <person name="Zhang X.-Y."/>
        </authorList>
    </citation>
    <scope>NUCLEOTIDE SEQUENCE [LARGE SCALE GENOMIC DNA]</scope>
    <source>
        <strain evidence="1 2">CH-27</strain>
    </source>
</reference>
<evidence type="ECO:0000313" key="2">
    <source>
        <dbReference type="Proteomes" id="UP001359886"/>
    </source>
</evidence>
<dbReference type="RefSeq" id="WP_354695591.1">
    <property type="nucleotide sequence ID" value="NZ_JAZHOG010000007.1"/>
</dbReference>
<accession>A0AAW9R9M4</accession>
<dbReference type="AlphaFoldDB" id="A0AAW9R9M4"/>